<feature type="compositionally biased region" description="Low complexity" evidence="1">
    <location>
        <begin position="677"/>
        <end position="687"/>
    </location>
</feature>
<feature type="compositionally biased region" description="Basic and acidic residues" evidence="1">
    <location>
        <begin position="630"/>
        <end position="639"/>
    </location>
</feature>
<keyword evidence="5" id="KW-1185">Reference proteome</keyword>
<dbReference type="RefSeq" id="WP_284918405.1">
    <property type="nucleotide sequence ID" value="NZ_CP126980.1"/>
</dbReference>
<dbReference type="SUPFAM" id="SSF55486">
    <property type="entry name" value="Metalloproteases ('zincins'), catalytic domain"/>
    <property type="match status" value="1"/>
</dbReference>
<feature type="compositionally biased region" description="Low complexity" evidence="1">
    <location>
        <begin position="231"/>
        <end position="263"/>
    </location>
</feature>
<feature type="compositionally biased region" description="Low complexity" evidence="1">
    <location>
        <begin position="15"/>
        <end position="47"/>
    </location>
</feature>
<feature type="compositionally biased region" description="Low complexity" evidence="1">
    <location>
        <begin position="793"/>
        <end position="805"/>
    </location>
</feature>
<evidence type="ECO:0000313" key="4">
    <source>
        <dbReference type="EMBL" id="WIM97059.1"/>
    </source>
</evidence>
<feature type="region of interest" description="Disordered" evidence="1">
    <location>
        <begin position="1"/>
        <end position="66"/>
    </location>
</feature>
<dbReference type="Pfam" id="PF11350">
    <property type="entry name" value="DUF3152"/>
    <property type="match status" value="1"/>
</dbReference>
<dbReference type="Proteomes" id="UP001240150">
    <property type="component" value="Chromosome"/>
</dbReference>
<gene>
    <name evidence="4" type="ORF">ACTOB_000550</name>
</gene>
<feature type="transmembrane region" description="Helical" evidence="2">
    <location>
        <begin position="759"/>
        <end position="776"/>
    </location>
</feature>
<feature type="compositionally biased region" description="Pro residues" evidence="1">
    <location>
        <begin position="375"/>
        <end position="395"/>
    </location>
</feature>
<evidence type="ECO:0000256" key="1">
    <source>
        <dbReference type="SAM" id="MobiDB-lite"/>
    </source>
</evidence>
<keyword evidence="2" id="KW-0812">Transmembrane</keyword>
<feature type="compositionally biased region" description="Low complexity" evidence="1">
    <location>
        <begin position="365"/>
        <end position="374"/>
    </location>
</feature>
<feature type="compositionally biased region" description="Low complexity" evidence="1">
    <location>
        <begin position="308"/>
        <end position="321"/>
    </location>
</feature>
<reference evidence="4 5" key="1">
    <citation type="submission" date="2023-06" db="EMBL/GenBank/DDBJ databases">
        <authorList>
            <person name="Yushchuk O."/>
            <person name="Binda E."/>
            <person name="Ruckert-Reed C."/>
            <person name="Fedorenko V."/>
            <person name="Kalinowski J."/>
            <person name="Marinelli F."/>
        </authorList>
    </citation>
    <scope>NUCLEOTIDE SEQUENCE [LARGE SCALE GENOMIC DNA]</scope>
    <source>
        <strain evidence="4 5">NRRL 3884</strain>
    </source>
</reference>
<feature type="compositionally biased region" description="Acidic residues" evidence="1">
    <location>
        <begin position="324"/>
        <end position="337"/>
    </location>
</feature>
<feature type="domain" description="DUF3152" evidence="3">
    <location>
        <begin position="829"/>
        <end position="993"/>
    </location>
</feature>
<protein>
    <submittedName>
        <fullName evidence="4">DUF3152 domain-containing protein</fullName>
    </submittedName>
</protein>
<dbReference type="InterPro" id="IPR022603">
    <property type="entry name" value="DUF3152"/>
</dbReference>
<feature type="compositionally biased region" description="Pro residues" evidence="1">
    <location>
        <begin position="217"/>
        <end position="230"/>
    </location>
</feature>
<sequence length="1014" mass="104433">MRETATAKSGAVARGTATAKSAGTAKSGVVARGTAAARSAAVRGTTAGKPAATGREAGAAKSGTAVRKTTAAKAAASAVRKAAAPTVRPADAVRAAKTALRGTAGSGDAPAAGKPATRRPAGQSTPARSRAVPAEASTAARPRKTLSTEVPATPRKTVVRSAGPARPTPHAVSDPDGVIEGGGRHRLSAESLAPGGGRHRSAAEEPPARHRAEPQPAAVPPAPGSPPSPGSAPAGIPSSPGSPSSSGSVPPGSPSSCSAPVAGTPSPQQQPAEVPGRHAAARHAQPQPAPIPVDPETGLPPGMTRGILELAAERLAAARATPPEEPEPEPEEPEPVDEAPRPVVRRRSTGASAPRATGVPAAGTRPGSGSRPPLASRPPAGPPEAVRPPTTPPEAGPRHPSAGPEATHRHPSAAPEANRRRSALAPEAGSYRSAPAPEAASYRSASVPEADLPVSPAAPDQQPTPDQQANRGGRRRPIVRPLKADPSARPKPAHPSAQAGFFAPVPADRPGGRPATGLESAEPPPSGAHPRPIIAPATDPARPTRNSAAQAPAALAMPGAETTYPMVEAAGPSETAPAPVEATAPDTAEHGRPEAQAEEAPDAARFWSADEHPRPGLPASVRLPAGLPDKLWHPAEQHVEPPAPEQAIPHQPDPHQPDPVHSDPAHWEPAPSEPAHPESAAPESASAQAGVRLAVPHTVAYVAGQDADADRLAAQSPTAELPVVEIDRTSPPPDVDEHPRSGTSLTPSGRKLLRRRRRVTFLAYVMVVALVLIVGHELRDRQRPGTAGRETAQRAAEPAGGPRPADVQAEKETDQVGSVQGALPADGRSGDFRYAKGRGPILGDAGKLHRFRVAVEETVTEVAPADFAESIDSILGDRRSWIASGKLRLRRVPKSDRDADFTIFLATPDTSERMCAAGGLHTEGFTSCRLPGQVVINAERWATAIPDYAGELDQYREYAINHEVGHQLGHGHESCPGRGRPAPVMLPQTYGLEGCTRNAWPYRDGKRYEGEPRP</sequence>
<name>A0ABY8WGQ4_9ACTN</name>
<evidence type="ECO:0000259" key="3">
    <source>
        <dbReference type="Pfam" id="PF11350"/>
    </source>
</evidence>
<feature type="compositionally biased region" description="Low complexity" evidence="1">
    <location>
        <begin position="548"/>
        <end position="560"/>
    </location>
</feature>
<feature type="region of interest" description="Disordered" evidence="1">
    <location>
        <begin position="99"/>
        <end position="689"/>
    </location>
</feature>
<feature type="region of interest" description="Disordered" evidence="1">
    <location>
        <begin position="711"/>
        <end position="749"/>
    </location>
</feature>
<evidence type="ECO:0000256" key="2">
    <source>
        <dbReference type="SAM" id="Phobius"/>
    </source>
</evidence>
<feature type="compositionally biased region" description="Basic and acidic residues" evidence="1">
    <location>
        <begin position="201"/>
        <end position="213"/>
    </location>
</feature>
<accession>A0ABY8WGQ4</accession>
<evidence type="ECO:0000313" key="5">
    <source>
        <dbReference type="Proteomes" id="UP001240150"/>
    </source>
</evidence>
<feature type="compositionally biased region" description="Basic and acidic residues" evidence="1">
    <location>
        <begin position="652"/>
        <end position="666"/>
    </location>
</feature>
<feature type="region of interest" description="Disordered" evidence="1">
    <location>
        <begin position="780"/>
        <end position="831"/>
    </location>
</feature>
<keyword evidence="2" id="KW-0472">Membrane</keyword>
<organism evidence="4 5">
    <name type="scientific">Actinoplanes oblitus</name>
    <dbReference type="NCBI Taxonomy" id="3040509"/>
    <lineage>
        <taxon>Bacteria</taxon>
        <taxon>Bacillati</taxon>
        <taxon>Actinomycetota</taxon>
        <taxon>Actinomycetes</taxon>
        <taxon>Micromonosporales</taxon>
        <taxon>Micromonosporaceae</taxon>
        <taxon>Actinoplanes</taxon>
    </lineage>
</organism>
<keyword evidence="2" id="KW-1133">Transmembrane helix</keyword>
<feature type="compositionally biased region" description="Low complexity" evidence="1">
    <location>
        <begin position="457"/>
        <end position="469"/>
    </location>
</feature>
<feature type="compositionally biased region" description="Low complexity" evidence="1">
    <location>
        <begin position="574"/>
        <end position="586"/>
    </location>
</feature>
<dbReference type="EMBL" id="CP126980">
    <property type="protein sequence ID" value="WIM97059.1"/>
    <property type="molecule type" value="Genomic_DNA"/>
</dbReference>
<proteinExistence type="predicted"/>